<evidence type="ECO:0000256" key="2">
    <source>
        <dbReference type="ARBA" id="ARBA00023163"/>
    </source>
</evidence>
<gene>
    <name evidence="4" type="ORF">I5776_20860</name>
</gene>
<dbReference type="InterPro" id="IPR036390">
    <property type="entry name" value="WH_DNA-bd_sf"/>
</dbReference>
<dbReference type="RefSeq" id="WP_202778383.1">
    <property type="nucleotide sequence ID" value="NZ_CP065425.1"/>
</dbReference>
<keyword evidence="5" id="KW-1185">Reference proteome</keyword>
<keyword evidence="1" id="KW-0805">Transcription regulation</keyword>
<dbReference type="Pfam" id="PF08220">
    <property type="entry name" value="HTH_DeoR"/>
    <property type="match status" value="1"/>
</dbReference>
<dbReference type="InterPro" id="IPR036388">
    <property type="entry name" value="WH-like_DNA-bd_sf"/>
</dbReference>
<dbReference type="Proteomes" id="UP000595691">
    <property type="component" value="Chromosome"/>
</dbReference>
<dbReference type="PROSITE" id="PS51000">
    <property type="entry name" value="HTH_DEOR_2"/>
    <property type="match status" value="1"/>
</dbReference>
<reference evidence="4 5" key="1">
    <citation type="submission" date="2020-11" db="EMBL/GenBank/DDBJ databases">
        <title>Taxonomic evaluation of the Bacillus sporothermodurans group of bacteria based on whole genome sequences.</title>
        <authorList>
            <person name="Fiedler G."/>
            <person name="Herbstmann A.-D."/>
            <person name="Doll E."/>
            <person name="Wenning M."/>
            <person name="Brinks E."/>
            <person name="Kabisch J."/>
            <person name="Breitenwieser F."/>
            <person name="Lappann M."/>
            <person name="Boehnlein C."/>
            <person name="Franz C."/>
        </authorList>
    </citation>
    <scope>NUCLEOTIDE SEQUENCE [LARGE SCALE GENOMIC DNA]</scope>
    <source>
        <strain evidence="4 5">JCM 19841</strain>
    </source>
</reference>
<accession>A0ABX7E2D2</accession>
<protein>
    <submittedName>
        <fullName evidence="4">DeoR/GlpR transcriptional regulator</fullName>
    </submittedName>
</protein>
<dbReference type="SMART" id="SM00420">
    <property type="entry name" value="HTH_DEOR"/>
    <property type="match status" value="1"/>
</dbReference>
<organism evidence="4 5">
    <name type="scientific">Heyndrickxia vini</name>
    <dbReference type="NCBI Taxonomy" id="1476025"/>
    <lineage>
        <taxon>Bacteria</taxon>
        <taxon>Bacillati</taxon>
        <taxon>Bacillota</taxon>
        <taxon>Bacilli</taxon>
        <taxon>Bacillales</taxon>
        <taxon>Bacillaceae</taxon>
        <taxon>Heyndrickxia</taxon>
    </lineage>
</organism>
<name>A0ABX7E2D2_9BACI</name>
<keyword evidence="2" id="KW-0804">Transcription</keyword>
<proteinExistence type="predicted"/>
<dbReference type="PANTHER" id="PTHR41247:SF1">
    <property type="entry name" value="HTH-TYPE TRANSCRIPTIONAL REPRESSOR YCNK"/>
    <property type="match status" value="1"/>
</dbReference>
<evidence type="ECO:0000313" key="5">
    <source>
        <dbReference type="Proteomes" id="UP000595691"/>
    </source>
</evidence>
<evidence type="ECO:0000313" key="4">
    <source>
        <dbReference type="EMBL" id="QQZ09374.1"/>
    </source>
</evidence>
<dbReference type="EMBL" id="CP065425">
    <property type="protein sequence ID" value="QQZ09374.1"/>
    <property type="molecule type" value="Genomic_DNA"/>
</dbReference>
<evidence type="ECO:0000256" key="1">
    <source>
        <dbReference type="ARBA" id="ARBA00023015"/>
    </source>
</evidence>
<dbReference type="PANTHER" id="PTHR41247">
    <property type="entry name" value="HTH-TYPE TRANSCRIPTIONAL REPRESSOR YCNK"/>
    <property type="match status" value="1"/>
</dbReference>
<dbReference type="Gene3D" id="1.10.10.10">
    <property type="entry name" value="Winged helix-like DNA-binding domain superfamily/Winged helix DNA-binding domain"/>
    <property type="match status" value="1"/>
</dbReference>
<evidence type="ECO:0000259" key="3">
    <source>
        <dbReference type="PROSITE" id="PS51000"/>
    </source>
</evidence>
<dbReference type="SUPFAM" id="SSF160387">
    <property type="entry name" value="NosL/MerB-like"/>
    <property type="match status" value="1"/>
</dbReference>
<feature type="domain" description="HTH deoR-type" evidence="3">
    <location>
        <begin position="3"/>
        <end position="58"/>
    </location>
</feature>
<dbReference type="SUPFAM" id="SSF46785">
    <property type="entry name" value="Winged helix' DNA-binding domain"/>
    <property type="match status" value="1"/>
</dbReference>
<dbReference type="InterPro" id="IPR008719">
    <property type="entry name" value="N2O_reductase_NosL"/>
</dbReference>
<sequence>MLPIERQRQIVVWLEEEETLSIAELSRRLNVSEMTVYRDIRPLLEDKKINKTSCGISLATIGTVPANSCTYCLKELNNRHPVQIITNDQKVEQLCCPHCGLLRFRDIEKNVSQIICRDFLQNTTISAKLAYFLMGADFHLNCCQPQVLTFDSLKYAEQFQKGFGGVIFQFEEAVDEIVKRMNGNRSSKCHQSGGSGRDK</sequence>
<dbReference type="InterPro" id="IPR001034">
    <property type="entry name" value="DeoR_HTH"/>
</dbReference>